<sequence length="234" mass="26159">MEYKHFSHPHNLRVYQIVEKEQDDEFMCSGCDSTISAGSAFGCWQCKFFLHEQCANAKRGMQHPSHPTHHLTLLSSATYSAGAFLCNACGHSGSSFSFCCPLCDFDLHVHCASMPPILNHQAHHLHGLTLVYGFLPDHASSYNSCDVCHKLLDQKLWSYNCYACNFHVHASCVIKPEPAEFKAREEESASGSEKTEIEDPVLKARAELQALQLQMQMSQELAKMMASFNPSSLV</sequence>
<keyword evidence="4" id="KW-1185">Reference proteome</keyword>
<evidence type="ECO:0000256" key="1">
    <source>
        <dbReference type="ARBA" id="ARBA00022737"/>
    </source>
</evidence>
<evidence type="ECO:0000313" key="3">
    <source>
        <dbReference type="EMBL" id="TXG72929.1"/>
    </source>
</evidence>
<protein>
    <recommendedName>
        <fullName evidence="2">DC1 domain-containing protein</fullName>
    </recommendedName>
</protein>
<keyword evidence="1" id="KW-0677">Repeat</keyword>
<evidence type="ECO:0000313" key="4">
    <source>
        <dbReference type="Proteomes" id="UP000323000"/>
    </source>
</evidence>
<gene>
    <name evidence="3" type="ORF">EZV62_001508</name>
</gene>
<dbReference type="AlphaFoldDB" id="A0A5C7IV10"/>
<proteinExistence type="predicted"/>
<dbReference type="Pfam" id="PF03107">
    <property type="entry name" value="C1_2"/>
    <property type="match status" value="3"/>
</dbReference>
<dbReference type="PANTHER" id="PTHR46288">
    <property type="entry name" value="PHORBOL-ESTER/DAG-TYPE DOMAIN-CONTAINING PROTEIN"/>
    <property type="match status" value="1"/>
</dbReference>
<feature type="domain" description="DC1" evidence="2">
    <location>
        <begin position="123"/>
        <end position="173"/>
    </location>
</feature>
<comment type="caution">
    <text evidence="3">The sequence shown here is derived from an EMBL/GenBank/DDBJ whole genome shotgun (WGS) entry which is preliminary data.</text>
</comment>
<dbReference type="SUPFAM" id="SSF57889">
    <property type="entry name" value="Cysteine-rich domain"/>
    <property type="match status" value="2"/>
</dbReference>
<dbReference type="Gene3D" id="3.30.60.20">
    <property type="match status" value="1"/>
</dbReference>
<dbReference type="Proteomes" id="UP000323000">
    <property type="component" value="Chromosome 1"/>
</dbReference>
<dbReference type="PANTHER" id="PTHR46288:SF68">
    <property type="entry name" value="DC1 DOMAIN-CONTAINING PROTEIN"/>
    <property type="match status" value="1"/>
</dbReference>
<organism evidence="3 4">
    <name type="scientific">Acer yangbiense</name>
    <dbReference type="NCBI Taxonomy" id="1000413"/>
    <lineage>
        <taxon>Eukaryota</taxon>
        <taxon>Viridiplantae</taxon>
        <taxon>Streptophyta</taxon>
        <taxon>Embryophyta</taxon>
        <taxon>Tracheophyta</taxon>
        <taxon>Spermatophyta</taxon>
        <taxon>Magnoliopsida</taxon>
        <taxon>eudicotyledons</taxon>
        <taxon>Gunneridae</taxon>
        <taxon>Pentapetalae</taxon>
        <taxon>rosids</taxon>
        <taxon>malvids</taxon>
        <taxon>Sapindales</taxon>
        <taxon>Sapindaceae</taxon>
        <taxon>Hippocastanoideae</taxon>
        <taxon>Acereae</taxon>
        <taxon>Acer</taxon>
    </lineage>
</organism>
<name>A0A5C7IV10_9ROSI</name>
<dbReference type="OrthoDB" id="1036688at2759"/>
<dbReference type="InterPro" id="IPR004146">
    <property type="entry name" value="DC1"/>
</dbReference>
<dbReference type="InterPro" id="IPR046349">
    <property type="entry name" value="C1-like_sf"/>
</dbReference>
<dbReference type="EMBL" id="VAHF01000001">
    <property type="protein sequence ID" value="TXG72929.1"/>
    <property type="molecule type" value="Genomic_DNA"/>
</dbReference>
<accession>A0A5C7IV10</accession>
<feature type="domain" description="DC1" evidence="2">
    <location>
        <begin position="64"/>
        <end position="112"/>
    </location>
</feature>
<reference evidence="4" key="1">
    <citation type="journal article" date="2019" name="Gigascience">
        <title>De novo genome assembly of the endangered Acer yangbiense, a plant species with extremely small populations endemic to Yunnan Province, China.</title>
        <authorList>
            <person name="Yang J."/>
            <person name="Wariss H.M."/>
            <person name="Tao L."/>
            <person name="Zhang R."/>
            <person name="Yun Q."/>
            <person name="Hollingsworth P."/>
            <person name="Dao Z."/>
            <person name="Luo G."/>
            <person name="Guo H."/>
            <person name="Ma Y."/>
            <person name="Sun W."/>
        </authorList>
    </citation>
    <scope>NUCLEOTIDE SEQUENCE [LARGE SCALE GENOMIC DNA]</scope>
    <source>
        <strain evidence="4">cv. Malutang</strain>
    </source>
</reference>
<evidence type="ECO:0000259" key="2">
    <source>
        <dbReference type="Pfam" id="PF03107"/>
    </source>
</evidence>
<feature type="domain" description="DC1" evidence="2">
    <location>
        <begin position="6"/>
        <end position="55"/>
    </location>
</feature>